<keyword evidence="2" id="KW-1185">Reference proteome</keyword>
<reference evidence="1 2" key="1">
    <citation type="journal article" date="2020" name="Front. Plant Sci.">
        <title>Isolation of Rhizosphere Bacteria That Improve Quality and Water Stress Tolerance in Greenhouse Ornamentals.</title>
        <authorList>
            <person name="Nordstedt N.P."/>
            <person name="Jones M.L."/>
        </authorList>
    </citation>
    <scope>NUCLEOTIDE SEQUENCE [LARGE SCALE GENOMIC DNA]</scope>
    <source>
        <strain evidence="1 2">C6C2</strain>
    </source>
</reference>
<protein>
    <submittedName>
        <fullName evidence="1">Uncharacterized protein</fullName>
    </submittedName>
</protein>
<dbReference type="EMBL" id="JABFMT010000007">
    <property type="protein sequence ID" value="NUU01722.1"/>
    <property type="molecule type" value="Genomic_DNA"/>
</dbReference>
<proteinExistence type="predicted"/>
<name>A0ABX2M0G1_9BURK</name>
<comment type="caution">
    <text evidence="1">The sequence shown here is derived from an EMBL/GenBank/DDBJ whole genome shotgun (WGS) entry which is preliminary data.</text>
</comment>
<accession>A0ABX2M0G1</accession>
<evidence type="ECO:0000313" key="2">
    <source>
        <dbReference type="Proteomes" id="UP000536746"/>
    </source>
</evidence>
<gene>
    <name evidence="1" type="ORF">HNO84_08930</name>
</gene>
<dbReference type="RefSeq" id="WP_079214703.1">
    <property type="nucleotide sequence ID" value="NZ_CP018845.1"/>
</dbReference>
<sequence length="141" mass="15184">MHTTETCLEQTPPFANSFALFSFSGRRDGDAPKAANTASLLVEEARQHAHDSAQLLREISVKAPQLASVLEQLNEGSAPARIEFDEAPAGNGNTFARRFGAARVLETVTGLLSHAFPANAPLFHGGLAFLQLKMIKKKKQA</sequence>
<dbReference type="Proteomes" id="UP000536746">
    <property type="component" value="Unassembled WGS sequence"/>
</dbReference>
<organism evidence="1 2">
    <name type="scientific">Herbaspirillum robiniae</name>
    <dbReference type="NCBI Taxonomy" id="2014887"/>
    <lineage>
        <taxon>Bacteria</taxon>
        <taxon>Pseudomonadati</taxon>
        <taxon>Pseudomonadota</taxon>
        <taxon>Betaproteobacteria</taxon>
        <taxon>Burkholderiales</taxon>
        <taxon>Oxalobacteraceae</taxon>
        <taxon>Herbaspirillum</taxon>
    </lineage>
</organism>
<evidence type="ECO:0000313" key="1">
    <source>
        <dbReference type="EMBL" id="NUU01722.1"/>
    </source>
</evidence>